<feature type="domain" description="Ribonucleotide reductase large subunit C-terminal" evidence="16">
    <location>
        <begin position="85"/>
        <end position="566"/>
    </location>
</feature>
<dbReference type="AlphaFoldDB" id="A0A0G0SEA2"/>
<name>A0A0G0SEA2_9BACT</name>
<evidence type="ECO:0000256" key="14">
    <source>
        <dbReference type="RuleBase" id="RU364064"/>
    </source>
</evidence>
<dbReference type="SUPFAM" id="SSF48168">
    <property type="entry name" value="R1 subunit of ribonucleotide reductase, N-terminal domain"/>
    <property type="match status" value="1"/>
</dbReference>
<evidence type="ECO:0000256" key="12">
    <source>
        <dbReference type="ARBA" id="ARBA00025437"/>
    </source>
</evidence>
<evidence type="ECO:0000256" key="7">
    <source>
        <dbReference type="ARBA" id="ARBA00022741"/>
    </source>
</evidence>
<evidence type="ECO:0000256" key="13">
    <source>
        <dbReference type="ARBA" id="ARBA00047754"/>
    </source>
</evidence>
<dbReference type="PATRIC" id="fig|1618450.3.peg.658"/>
<comment type="catalytic activity">
    <reaction evidence="13 14">
        <text>a 2'-deoxyribonucleoside 5'-diphosphate + [thioredoxin]-disulfide + H2O = a ribonucleoside 5'-diphosphate + [thioredoxin]-dithiol</text>
        <dbReference type="Rhea" id="RHEA:23252"/>
        <dbReference type="Rhea" id="RHEA-COMP:10698"/>
        <dbReference type="Rhea" id="RHEA-COMP:10700"/>
        <dbReference type="ChEBI" id="CHEBI:15377"/>
        <dbReference type="ChEBI" id="CHEBI:29950"/>
        <dbReference type="ChEBI" id="CHEBI:50058"/>
        <dbReference type="ChEBI" id="CHEBI:57930"/>
        <dbReference type="ChEBI" id="CHEBI:73316"/>
        <dbReference type="EC" id="1.17.4.1"/>
    </reaction>
</comment>
<comment type="cofactor">
    <cofactor evidence="1 14">
        <name>adenosylcob(III)alamin</name>
        <dbReference type="ChEBI" id="CHEBI:18408"/>
    </cofactor>
</comment>
<evidence type="ECO:0000256" key="11">
    <source>
        <dbReference type="ARBA" id="ARBA00023285"/>
    </source>
</evidence>
<organism evidence="18 19">
    <name type="scientific">Candidatus Gottesmanbacteria bacterium GW2011_GWC2_39_8</name>
    <dbReference type="NCBI Taxonomy" id="1618450"/>
    <lineage>
        <taxon>Bacteria</taxon>
        <taxon>Candidatus Gottesmaniibacteriota</taxon>
    </lineage>
</organism>
<dbReference type="InterPro" id="IPR013344">
    <property type="entry name" value="RNR_NrdJ/NrdZ"/>
</dbReference>
<evidence type="ECO:0000256" key="3">
    <source>
        <dbReference type="ARBA" id="ARBA00012274"/>
    </source>
</evidence>
<evidence type="ECO:0000313" key="18">
    <source>
        <dbReference type="EMBL" id="KKR33045.1"/>
    </source>
</evidence>
<dbReference type="GO" id="GO:0005524">
    <property type="term" value="F:ATP binding"/>
    <property type="evidence" value="ECO:0007669"/>
    <property type="project" value="InterPro"/>
</dbReference>
<gene>
    <name evidence="18" type="ORF">UT63_C0025G0022</name>
</gene>
<evidence type="ECO:0000256" key="9">
    <source>
        <dbReference type="ARBA" id="ARBA00023116"/>
    </source>
</evidence>
<dbReference type="GO" id="GO:0009263">
    <property type="term" value="P:deoxyribonucleotide biosynthetic process"/>
    <property type="evidence" value="ECO:0007669"/>
    <property type="project" value="UniProtKB-KW"/>
</dbReference>
<protein>
    <recommendedName>
        <fullName evidence="4 14">Vitamin B12-dependent ribonucleotide reductase</fullName>
        <ecNumber evidence="3 14">1.17.4.1</ecNumber>
    </recommendedName>
</protein>
<keyword evidence="8 14" id="KW-0560">Oxidoreductase</keyword>
<dbReference type="Pfam" id="PF02867">
    <property type="entry name" value="Ribonuc_red_lgC"/>
    <property type="match status" value="1"/>
</dbReference>
<keyword evidence="7 14" id="KW-0547">Nucleotide-binding</keyword>
<dbReference type="CDD" id="cd02888">
    <property type="entry name" value="RNR_II_dimer"/>
    <property type="match status" value="1"/>
</dbReference>
<keyword evidence="6 14" id="KW-0237">DNA synthesis</keyword>
<dbReference type="InterPro" id="IPR008926">
    <property type="entry name" value="RNR_R1-su_N"/>
</dbReference>
<evidence type="ECO:0000256" key="10">
    <source>
        <dbReference type="ARBA" id="ARBA00023157"/>
    </source>
</evidence>
<dbReference type="GO" id="GO:0004748">
    <property type="term" value="F:ribonucleoside-diphosphate reductase activity, thioredoxin disulfide as acceptor"/>
    <property type="evidence" value="ECO:0007669"/>
    <property type="project" value="UniProtKB-EC"/>
</dbReference>
<dbReference type="PRINTS" id="PR01183">
    <property type="entry name" value="RIBORDTASEM1"/>
</dbReference>
<dbReference type="GO" id="GO:0071897">
    <property type="term" value="P:DNA biosynthetic process"/>
    <property type="evidence" value="ECO:0007669"/>
    <property type="project" value="UniProtKB-KW"/>
</dbReference>
<dbReference type="PANTHER" id="PTHR43371:SF1">
    <property type="entry name" value="RIBONUCLEOSIDE-DIPHOSPHATE REDUCTASE"/>
    <property type="match status" value="1"/>
</dbReference>
<comment type="function">
    <text evidence="12 14">Catalyzes the reduction of ribonucleotides to deoxyribonucleotides. May function to provide a pool of deoxyribonucleotide precursors for DNA repair during oxygen limitation and/or for immediate growth after restoration of oxygen.</text>
</comment>
<dbReference type="EMBL" id="LBXN01000025">
    <property type="protein sequence ID" value="KKR33045.1"/>
    <property type="molecule type" value="Genomic_DNA"/>
</dbReference>
<dbReference type="UniPathway" id="UPA00326"/>
<evidence type="ECO:0000313" key="19">
    <source>
        <dbReference type="Proteomes" id="UP000034539"/>
    </source>
</evidence>
<dbReference type="SUPFAM" id="SSF51998">
    <property type="entry name" value="PFL-like glycyl radical enzymes"/>
    <property type="match status" value="1"/>
</dbReference>
<evidence type="ECO:0000256" key="4">
    <source>
        <dbReference type="ARBA" id="ARBA00014409"/>
    </source>
</evidence>
<dbReference type="Pfam" id="PF00317">
    <property type="entry name" value="Ribonuc_red_lgN"/>
    <property type="match status" value="1"/>
</dbReference>
<dbReference type="InterPro" id="IPR013509">
    <property type="entry name" value="RNR_lsu_N"/>
</dbReference>
<dbReference type="NCBIfam" id="TIGR02506">
    <property type="entry name" value="NrdE_NrdA"/>
    <property type="match status" value="1"/>
</dbReference>
<keyword evidence="10" id="KW-1015">Disulfide bond</keyword>
<feature type="domain" description="TSCPD" evidence="17">
    <location>
        <begin position="612"/>
        <end position="711"/>
    </location>
</feature>
<dbReference type="EC" id="1.17.4.1" evidence="3 14"/>
<dbReference type="NCBIfam" id="TIGR02504">
    <property type="entry name" value="NrdJ_Z"/>
    <property type="match status" value="1"/>
</dbReference>
<keyword evidence="9" id="KW-0215">Deoxyribonucleotide synthesis</keyword>
<comment type="similarity">
    <text evidence="2 14">Belongs to the ribonucleoside diphosphate reductase class-2 family.</text>
</comment>
<comment type="caution">
    <text evidence="18">The sequence shown here is derived from an EMBL/GenBank/DDBJ whole genome shotgun (WGS) entry which is preliminary data.</text>
</comment>
<accession>A0A0G0SEA2</accession>
<evidence type="ECO:0000259" key="16">
    <source>
        <dbReference type="Pfam" id="PF02867"/>
    </source>
</evidence>
<sequence>MELTGIRQQVFLDRYSLKNEKGEPTEKTPEEMWRRIATGVAKNEKKKDQKIWEEKFYQAMEDFKFVPGGRILAGAGTPHKVTFYNCFVIPSPKDSRGGILDTLGQMVEIMARGGGVGINLSSLRPRGARVKKVNGTSSGPINWAELFSVATHDIIQQGGTRRGALMLMLWDSHPDIEEFITVKKDLSRIQGANLSVCVSDRLMEAVEKDADWELKFPDIEDPSYDKEWDGDLFEWERKGKKTVVYKTIKARDLWNLICESAWASAEPGVVFMERYNKLLNNNYFERINCVNPCGEEGLPPWGVCNLGSLNLSAFVENEKLNFEKLAETAKVALRFLDNIIDMDIYVFEGIRKVQLEGERRVGLGTMGLGDALIKMKIRYGSEESLKLIDKIYSTVRDAAYETSAALALEKGAFPKFDPGKYPQGVFLKRLPEKLHKTVTKQGVRNSIMLQQAPTGSTSLLSGVSSGIEPIYEFSFIRRDRLGEHVLFHPLFEEWKKAHPNDPVPDYFVSANGLTPEDHVKVQAAIQYYTDASISKTVNAPKNHTVEDVKRLYMLAYKLGCKGIAYMREGSRPGVLERDTKAAEKVNGKQVKMDGYVVPEKKPRPIKVTGATYQIETPVGIAYMTINTNGHEEPLEMFINVGKAGSDVQAMAEAIGRLTSLILRIASPVAAKERAKLVFNELIGIGGARPVGFGEKRVKSLPDAIAKALGLHFEFSVRNSHANGHATTAKIEGIKQTVTQESLALQATAQNYDLCPTCGEASLAYEEGCKKCYSCGYSEC</sequence>
<dbReference type="PANTHER" id="PTHR43371">
    <property type="entry name" value="VITAMIN B12-DEPENDENT RIBONUCLEOTIDE REDUCTASE"/>
    <property type="match status" value="1"/>
</dbReference>
<keyword evidence="11 14" id="KW-0170">Cobalt</keyword>
<evidence type="ECO:0000256" key="5">
    <source>
        <dbReference type="ARBA" id="ARBA00022628"/>
    </source>
</evidence>
<evidence type="ECO:0000256" key="1">
    <source>
        <dbReference type="ARBA" id="ARBA00001922"/>
    </source>
</evidence>
<dbReference type="InterPro" id="IPR000788">
    <property type="entry name" value="RNR_lg_C"/>
</dbReference>
<reference evidence="18 19" key="1">
    <citation type="journal article" date="2015" name="Nature">
        <title>rRNA introns, odd ribosomes, and small enigmatic genomes across a large radiation of phyla.</title>
        <authorList>
            <person name="Brown C.T."/>
            <person name="Hug L.A."/>
            <person name="Thomas B.C."/>
            <person name="Sharon I."/>
            <person name="Castelle C.J."/>
            <person name="Singh A."/>
            <person name="Wilkins M.J."/>
            <person name="Williams K.H."/>
            <person name="Banfield J.F."/>
        </authorList>
    </citation>
    <scope>NUCLEOTIDE SEQUENCE [LARGE SCALE GENOMIC DNA]</scope>
</reference>
<feature type="domain" description="Ribonucleotide reductase large subunit N-terminal" evidence="15">
    <location>
        <begin position="5"/>
        <end position="79"/>
    </location>
</feature>
<dbReference type="InterPro" id="IPR013346">
    <property type="entry name" value="NrdE_NrdA_C"/>
</dbReference>
<dbReference type="Gene3D" id="3.20.70.20">
    <property type="match status" value="1"/>
</dbReference>
<proteinExistence type="inferred from homology"/>
<evidence type="ECO:0000259" key="15">
    <source>
        <dbReference type="Pfam" id="PF00317"/>
    </source>
</evidence>
<evidence type="ECO:0000259" key="17">
    <source>
        <dbReference type="Pfam" id="PF12637"/>
    </source>
</evidence>
<dbReference type="InterPro" id="IPR024434">
    <property type="entry name" value="TSCPD_dom"/>
</dbReference>
<evidence type="ECO:0000256" key="8">
    <source>
        <dbReference type="ARBA" id="ARBA00023002"/>
    </source>
</evidence>
<dbReference type="Proteomes" id="UP000034539">
    <property type="component" value="Unassembled WGS sequence"/>
</dbReference>
<dbReference type="InterPro" id="IPR050862">
    <property type="entry name" value="RdRp_reductase_class-2"/>
</dbReference>
<evidence type="ECO:0000256" key="6">
    <source>
        <dbReference type="ARBA" id="ARBA00022634"/>
    </source>
</evidence>
<dbReference type="Pfam" id="PF12637">
    <property type="entry name" value="TSCPD"/>
    <property type="match status" value="1"/>
</dbReference>
<evidence type="ECO:0000256" key="2">
    <source>
        <dbReference type="ARBA" id="ARBA00007405"/>
    </source>
</evidence>
<dbReference type="GO" id="GO:0031419">
    <property type="term" value="F:cobalamin binding"/>
    <property type="evidence" value="ECO:0007669"/>
    <property type="project" value="UniProtKB-KW"/>
</dbReference>
<keyword evidence="5 14" id="KW-0846">Cobalamin</keyword>